<protein>
    <submittedName>
        <fullName evidence="1">Uncharacterized protein</fullName>
    </submittedName>
</protein>
<dbReference type="HOGENOM" id="CLU_1801538_0_0_1"/>
<keyword evidence="2" id="KW-1185">Reference proteome</keyword>
<dbReference type="RefSeq" id="XP_005764015.1">
    <property type="nucleotide sequence ID" value="XM_005763958.1"/>
</dbReference>
<dbReference type="PaxDb" id="2903-EOD11586"/>
<dbReference type="KEGG" id="ehx:EMIHUDRAFT_357722"/>
<reference evidence="2" key="1">
    <citation type="journal article" date="2013" name="Nature">
        <title>Pan genome of the phytoplankton Emiliania underpins its global distribution.</title>
        <authorList>
            <person name="Read B.A."/>
            <person name="Kegel J."/>
            <person name="Klute M.J."/>
            <person name="Kuo A."/>
            <person name="Lefebvre S.C."/>
            <person name="Maumus F."/>
            <person name="Mayer C."/>
            <person name="Miller J."/>
            <person name="Monier A."/>
            <person name="Salamov A."/>
            <person name="Young J."/>
            <person name="Aguilar M."/>
            <person name="Claverie J.M."/>
            <person name="Frickenhaus S."/>
            <person name="Gonzalez K."/>
            <person name="Herman E.K."/>
            <person name="Lin Y.C."/>
            <person name="Napier J."/>
            <person name="Ogata H."/>
            <person name="Sarno A.F."/>
            <person name="Shmutz J."/>
            <person name="Schroeder D."/>
            <person name="de Vargas C."/>
            <person name="Verret F."/>
            <person name="von Dassow P."/>
            <person name="Valentin K."/>
            <person name="Van de Peer Y."/>
            <person name="Wheeler G."/>
            <person name="Dacks J.B."/>
            <person name="Delwiche C.F."/>
            <person name="Dyhrman S.T."/>
            <person name="Glockner G."/>
            <person name="John U."/>
            <person name="Richards T."/>
            <person name="Worden A.Z."/>
            <person name="Zhang X."/>
            <person name="Grigoriev I.V."/>
            <person name="Allen A.E."/>
            <person name="Bidle K."/>
            <person name="Borodovsky M."/>
            <person name="Bowler C."/>
            <person name="Brownlee C."/>
            <person name="Cock J.M."/>
            <person name="Elias M."/>
            <person name="Gladyshev V.N."/>
            <person name="Groth M."/>
            <person name="Guda C."/>
            <person name="Hadaegh A."/>
            <person name="Iglesias-Rodriguez M.D."/>
            <person name="Jenkins J."/>
            <person name="Jones B.M."/>
            <person name="Lawson T."/>
            <person name="Leese F."/>
            <person name="Lindquist E."/>
            <person name="Lobanov A."/>
            <person name="Lomsadze A."/>
            <person name="Malik S.B."/>
            <person name="Marsh M.E."/>
            <person name="Mackinder L."/>
            <person name="Mock T."/>
            <person name="Mueller-Roeber B."/>
            <person name="Pagarete A."/>
            <person name="Parker M."/>
            <person name="Probert I."/>
            <person name="Quesneville H."/>
            <person name="Raines C."/>
            <person name="Rensing S.A."/>
            <person name="Riano-Pachon D.M."/>
            <person name="Richier S."/>
            <person name="Rokitta S."/>
            <person name="Shiraiwa Y."/>
            <person name="Soanes D.M."/>
            <person name="van der Giezen M."/>
            <person name="Wahlund T.M."/>
            <person name="Williams B."/>
            <person name="Wilson W."/>
            <person name="Wolfe G."/>
            <person name="Wurch L.L."/>
        </authorList>
    </citation>
    <scope>NUCLEOTIDE SEQUENCE</scope>
</reference>
<proteinExistence type="predicted"/>
<evidence type="ECO:0000313" key="1">
    <source>
        <dbReference type="EnsemblProtists" id="EOD11586"/>
    </source>
</evidence>
<sequence length="144" mass="15742">LGELGRAYLAARAALGAAPEWLFQLPGERRPLTRHMAGWVSETLDEEGVRAPAGFVYLGHSLRSGGSSAAEAIRVPRFRGNWLGGWSQNGRTRELHYMDPSVLPSPEAYELLGWLLDGSYQALPPSWERRRGAADTAEPGEPTS</sequence>
<dbReference type="GeneID" id="17257695"/>
<reference evidence="1" key="2">
    <citation type="submission" date="2024-10" db="UniProtKB">
        <authorList>
            <consortium name="EnsemblProtists"/>
        </authorList>
    </citation>
    <scope>IDENTIFICATION</scope>
</reference>
<dbReference type="AlphaFoldDB" id="A0A0D3IK01"/>
<accession>A0A0D3IK01</accession>
<organism evidence="1 2">
    <name type="scientific">Emiliania huxleyi (strain CCMP1516)</name>
    <dbReference type="NCBI Taxonomy" id="280463"/>
    <lineage>
        <taxon>Eukaryota</taxon>
        <taxon>Haptista</taxon>
        <taxon>Haptophyta</taxon>
        <taxon>Prymnesiophyceae</taxon>
        <taxon>Isochrysidales</taxon>
        <taxon>Noelaerhabdaceae</taxon>
        <taxon>Emiliania</taxon>
    </lineage>
</organism>
<dbReference type="Proteomes" id="UP000013827">
    <property type="component" value="Unassembled WGS sequence"/>
</dbReference>
<name>A0A0D3IK01_EMIH1</name>
<dbReference type="EnsemblProtists" id="EOD11586">
    <property type="protein sequence ID" value="EOD11586"/>
    <property type="gene ID" value="EMIHUDRAFT_357722"/>
</dbReference>
<evidence type="ECO:0000313" key="2">
    <source>
        <dbReference type="Proteomes" id="UP000013827"/>
    </source>
</evidence>